<protein>
    <submittedName>
        <fullName evidence="2">Uncharacterized protein</fullName>
    </submittedName>
</protein>
<dbReference type="Proteomes" id="UP000219922">
    <property type="component" value="Unassembled WGS sequence"/>
</dbReference>
<reference evidence="2 3" key="1">
    <citation type="submission" date="2017-09" db="EMBL/GenBank/DDBJ databases">
        <title>Large-scale bioinformatics analysis of Bacillus genomes uncovers conserved roles of natural products in bacterial physiology.</title>
        <authorList>
            <consortium name="Agbiome Team Llc"/>
            <person name="Bleich R.M."/>
            <person name="Grubbs K.J."/>
            <person name="Santa Maria K.C."/>
            <person name="Allen S.E."/>
            <person name="Farag S."/>
            <person name="Shank E.A."/>
            <person name="Bowers A."/>
        </authorList>
    </citation>
    <scope>NUCLEOTIDE SEQUENCE [LARGE SCALE GENOMIC DNA]</scope>
    <source>
        <strain evidence="2 3">AFS092789</strain>
    </source>
</reference>
<keyword evidence="1" id="KW-0812">Transmembrane</keyword>
<organism evidence="2 3">
    <name type="scientific">Bacillus cereus</name>
    <dbReference type="NCBI Taxonomy" id="1396"/>
    <lineage>
        <taxon>Bacteria</taxon>
        <taxon>Bacillati</taxon>
        <taxon>Bacillota</taxon>
        <taxon>Bacilli</taxon>
        <taxon>Bacillales</taxon>
        <taxon>Bacillaceae</taxon>
        <taxon>Bacillus</taxon>
        <taxon>Bacillus cereus group</taxon>
    </lineage>
</organism>
<feature type="transmembrane region" description="Helical" evidence="1">
    <location>
        <begin position="69"/>
        <end position="90"/>
    </location>
</feature>
<feature type="transmembrane region" description="Helical" evidence="1">
    <location>
        <begin position="39"/>
        <end position="57"/>
    </location>
</feature>
<feature type="transmembrane region" description="Helical" evidence="1">
    <location>
        <begin position="7"/>
        <end position="27"/>
    </location>
</feature>
<name>A0A9X6SS35_BACCE</name>
<dbReference type="AlphaFoldDB" id="A0A9X6SS35"/>
<keyword evidence="1" id="KW-1133">Transmembrane helix</keyword>
<keyword evidence="1" id="KW-0472">Membrane</keyword>
<accession>A0A9X6SS35</accession>
<dbReference type="RefSeq" id="WP_098007286.1">
    <property type="nucleotide sequence ID" value="NZ_NVMX01000255.1"/>
</dbReference>
<comment type="caution">
    <text evidence="2">The sequence shown here is derived from an EMBL/GenBank/DDBJ whole genome shotgun (WGS) entry which is preliminary data.</text>
</comment>
<dbReference type="EMBL" id="NVMX01000255">
    <property type="protein sequence ID" value="PDZ94122.1"/>
    <property type="molecule type" value="Genomic_DNA"/>
</dbReference>
<evidence type="ECO:0000313" key="2">
    <source>
        <dbReference type="EMBL" id="PDZ94122.1"/>
    </source>
</evidence>
<evidence type="ECO:0000313" key="3">
    <source>
        <dbReference type="Proteomes" id="UP000219922"/>
    </source>
</evidence>
<sequence length="92" mass="10189">MKANKLVTVISILIPIILISLIINFVYEVIPTTFQGLPIFLPLILCPVGIILALVSYKVDKNIWSKIGIILNAVLLFTPFIWTIGGTMFFGV</sequence>
<gene>
    <name evidence="2" type="ORF">CON36_35475</name>
</gene>
<proteinExistence type="predicted"/>
<evidence type="ECO:0000256" key="1">
    <source>
        <dbReference type="SAM" id="Phobius"/>
    </source>
</evidence>